<evidence type="ECO:0000313" key="3">
    <source>
        <dbReference type="Proteomes" id="UP000037179"/>
    </source>
</evidence>
<dbReference type="EMBL" id="BBYQ01000031">
    <property type="protein sequence ID" value="GAP28242.1"/>
    <property type="molecule type" value="Genomic_DNA"/>
</dbReference>
<comment type="caution">
    <text evidence="2">The sequence shown here is derived from an EMBL/GenBank/DDBJ whole genome shotgun (WGS) entry which is preliminary data.</text>
</comment>
<organism evidence="2 3">
    <name type="scientific">Nocardia seriolae</name>
    <dbReference type="NCBI Taxonomy" id="37332"/>
    <lineage>
        <taxon>Bacteria</taxon>
        <taxon>Bacillati</taxon>
        <taxon>Actinomycetota</taxon>
        <taxon>Actinomycetes</taxon>
        <taxon>Mycobacteriales</taxon>
        <taxon>Nocardiaceae</taxon>
        <taxon>Nocardia</taxon>
    </lineage>
</organism>
<gene>
    <name evidence="2" type="ORF">NSK11_contig00031-0007</name>
</gene>
<feature type="compositionally biased region" description="Polar residues" evidence="1">
    <location>
        <begin position="18"/>
        <end position="30"/>
    </location>
</feature>
<dbReference type="Proteomes" id="UP000037179">
    <property type="component" value="Unassembled WGS sequence"/>
</dbReference>
<evidence type="ECO:0000256" key="1">
    <source>
        <dbReference type="SAM" id="MobiDB-lite"/>
    </source>
</evidence>
<accession>A0ABC9YRX1</accession>
<feature type="compositionally biased region" description="Low complexity" evidence="1">
    <location>
        <begin position="67"/>
        <end position="82"/>
    </location>
</feature>
<keyword evidence="3" id="KW-1185">Reference proteome</keyword>
<proteinExistence type="predicted"/>
<evidence type="ECO:0000313" key="2">
    <source>
        <dbReference type="EMBL" id="GAP28242.1"/>
    </source>
</evidence>
<dbReference type="AlphaFoldDB" id="A0ABC9YRX1"/>
<reference evidence="3" key="1">
    <citation type="submission" date="2015-07" db="EMBL/GenBank/DDBJ databases">
        <title>Nocardia seriolae U-1 whole genome shotgun sequence.</title>
        <authorList>
            <person name="Imajoh M."/>
            <person name="Fukumoto Y."/>
            <person name="Sukeda M."/>
            <person name="Yamane J."/>
            <person name="Yamasaki K."/>
            <person name="Shimizu M."/>
            <person name="Ohnishi K."/>
            <person name="Oshima S."/>
        </authorList>
    </citation>
    <scope>NUCLEOTIDE SEQUENCE [LARGE SCALE GENOMIC DNA]</scope>
    <source>
        <strain evidence="3">U-1</strain>
    </source>
</reference>
<feature type="compositionally biased region" description="Basic and acidic residues" evidence="1">
    <location>
        <begin position="43"/>
        <end position="52"/>
    </location>
</feature>
<sequence>MAGAAVLGGVYTQLLQGNSAASSTPAQFPATTVGDDDGEYDEPSSHEGDSERGAAVTRPTFQPPVQAPTTTRQPAQTTTGAS</sequence>
<protein>
    <submittedName>
        <fullName evidence="2">Uncharacterized protein</fullName>
    </submittedName>
</protein>
<reference evidence="2 3" key="2">
    <citation type="journal article" date="2016" name="Genome Announc.">
        <title>Draft Genome Sequence of Erythromycin- and Oxytetracycline-Sensitive Nocardia seriolae Strain U-1 (NBRC 110359).</title>
        <authorList>
            <person name="Imajoh M."/>
            <person name="Sukeda M."/>
            <person name="Shimizu M."/>
            <person name="Yamane J."/>
            <person name="Ohnishi K."/>
            <person name="Oshima S."/>
        </authorList>
    </citation>
    <scope>NUCLEOTIDE SEQUENCE [LARGE SCALE GENOMIC DNA]</scope>
    <source>
        <strain evidence="2 3">U-1</strain>
    </source>
</reference>
<feature type="region of interest" description="Disordered" evidence="1">
    <location>
        <begin position="18"/>
        <end position="82"/>
    </location>
</feature>
<name>A0ABC9YRX1_9NOCA</name>